<evidence type="ECO:0000313" key="4">
    <source>
        <dbReference type="EMBL" id="MEC0242206.1"/>
    </source>
</evidence>
<evidence type="ECO:0000256" key="2">
    <source>
        <dbReference type="PROSITE-ProRule" id="PRU00335"/>
    </source>
</evidence>
<dbReference type="RefSeq" id="WP_326089958.1">
    <property type="nucleotide sequence ID" value="NZ_JARLKZ010000015.1"/>
</dbReference>
<organism evidence="4 5">
    <name type="scientific">Paenibacillus dokdonensis</name>
    <dbReference type="NCBI Taxonomy" id="2567944"/>
    <lineage>
        <taxon>Bacteria</taxon>
        <taxon>Bacillati</taxon>
        <taxon>Bacillota</taxon>
        <taxon>Bacilli</taxon>
        <taxon>Bacillales</taxon>
        <taxon>Paenibacillaceae</taxon>
        <taxon>Paenibacillus</taxon>
    </lineage>
</organism>
<dbReference type="PANTHER" id="PTHR30055">
    <property type="entry name" value="HTH-TYPE TRANSCRIPTIONAL REGULATOR RUTR"/>
    <property type="match status" value="1"/>
</dbReference>
<dbReference type="Gene3D" id="1.10.357.10">
    <property type="entry name" value="Tetracycline Repressor, domain 2"/>
    <property type="match status" value="1"/>
</dbReference>
<dbReference type="PRINTS" id="PR00455">
    <property type="entry name" value="HTHTETR"/>
</dbReference>
<name>A0ABU6GR09_9BACL</name>
<dbReference type="EMBL" id="JARLKZ010000015">
    <property type="protein sequence ID" value="MEC0242206.1"/>
    <property type="molecule type" value="Genomic_DNA"/>
</dbReference>
<keyword evidence="5" id="KW-1185">Reference proteome</keyword>
<dbReference type="InterPro" id="IPR050109">
    <property type="entry name" value="HTH-type_TetR-like_transc_reg"/>
</dbReference>
<dbReference type="PANTHER" id="PTHR30055:SF226">
    <property type="entry name" value="HTH-TYPE TRANSCRIPTIONAL REGULATOR PKSA"/>
    <property type="match status" value="1"/>
</dbReference>
<accession>A0ABU6GR09</accession>
<reference evidence="4 5" key="1">
    <citation type="submission" date="2023-03" db="EMBL/GenBank/DDBJ databases">
        <title>Bacillus Genome Sequencing.</title>
        <authorList>
            <person name="Dunlap C."/>
        </authorList>
    </citation>
    <scope>NUCLEOTIDE SEQUENCE [LARGE SCALE GENOMIC DNA]</scope>
    <source>
        <strain evidence="4 5">BD-525</strain>
    </source>
</reference>
<evidence type="ECO:0000313" key="5">
    <source>
        <dbReference type="Proteomes" id="UP001344632"/>
    </source>
</evidence>
<dbReference type="SUPFAM" id="SSF48498">
    <property type="entry name" value="Tetracyclin repressor-like, C-terminal domain"/>
    <property type="match status" value="1"/>
</dbReference>
<feature type="DNA-binding region" description="H-T-H motif" evidence="2">
    <location>
        <begin position="28"/>
        <end position="47"/>
    </location>
</feature>
<dbReference type="InterPro" id="IPR036271">
    <property type="entry name" value="Tet_transcr_reg_TetR-rel_C_sf"/>
</dbReference>
<dbReference type="InterPro" id="IPR001647">
    <property type="entry name" value="HTH_TetR"/>
</dbReference>
<dbReference type="SUPFAM" id="SSF46689">
    <property type="entry name" value="Homeodomain-like"/>
    <property type="match status" value="1"/>
</dbReference>
<dbReference type="InterPro" id="IPR009057">
    <property type="entry name" value="Homeodomain-like_sf"/>
</dbReference>
<proteinExistence type="predicted"/>
<comment type="caution">
    <text evidence="4">The sequence shown here is derived from an EMBL/GenBank/DDBJ whole genome shotgun (WGS) entry which is preliminary data.</text>
</comment>
<sequence length="193" mass="22491">MNQRQNNKDRLLLAAIDLMAKKGYNGVSTKEIAAAAGLSEMTLFRHFGTKRYLLEAAVDRFHYTEDMIQVFQEKLVWDLRADLYLLADRYHQIMNENRKMILIVLKDAELSDVMHKAQNHPRQLKEMLMDYFTAMQEQGKMIATNAEAQAMTFMWMNYGAFMTHLHQAESITSITMQEFKENSVDLFVRALTP</sequence>
<dbReference type="Proteomes" id="UP001344632">
    <property type="component" value="Unassembled WGS sequence"/>
</dbReference>
<keyword evidence="1 2" id="KW-0238">DNA-binding</keyword>
<evidence type="ECO:0000259" key="3">
    <source>
        <dbReference type="PROSITE" id="PS50977"/>
    </source>
</evidence>
<dbReference type="Pfam" id="PF00440">
    <property type="entry name" value="TetR_N"/>
    <property type="match status" value="1"/>
</dbReference>
<dbReference type="PROSITE" id="PS50977">
    <property type="entry name" value="HTH_TETR_2"/>
    <property type="match status" value="1"/>
</dbReference>
<protein>
    <submittedName>
        <fullName evidence="4">TetR/AcrR family transcriptional regulator</fullName>
    </submittedName>
</protein>
<evidence type="ECO:0000256" key="1">
    <source>
        <dbReference type="ARBA" id="ARBA00023125"/>
    </source>
</evidence>
<feature type="domain" description="HTH tetR-type" evidence="3">
    <location>
        <begin position="5"/>
        <end position="65"/>
    </location>
</feature>
<gene>
    <name evidence="4" type="ORF">P4H66_20585</name>
</gene>